<name>A0A232EYM5_9HYME</name>
<keyword evidence="1" id="KW-1133">Transmembrane helix</keyword>
<evidence type="ECO:0000313" key="3">
    <source>
        <dbReference type="Proteomes" id="UP000215335"/>
    </source>
</evidence>
<keyword evidence="1" id="KW-0472">Membrane</keyword>
<evidence type="ECO:0000313" key="2">
    <source>
        <dbReference type="EMBL" id="OXU23268.1"/>
    </source>
</evidence>
<dbReference type="EMBL" id="NNAY01001670">
    <property type="protein sequence ID" value="OXU23268.1"/>
    <property type="molecule type" value="Genomic_DNA"/>
</dbReference>
<organism evidence="2 3">
    <name type="scientific">Trichomalopsis sarcophagae</name>
    <dbReference type="NCBI Taxonomy" id="543379"/>
    <lineage>
        <taxon>Eukaryota</taxon>
        <taxon>Metazoa</taxon>
        <taxon>Ecdysozoa</taxon>
        <taxon>Arthropoda</taxon>
        <taxon>Hexapoda</taxon>
        <taxon>Insecta</taxon>
        <taxon>Pterygota</taxon>
        <taxon>Neoptera</taxon>
        <taxon>Endopterygota</taxon>
        <taxon>Hymenoptera</taxon>
        <taxon>Apocrita</taxon>
        <taxon>Proctotrupomorpha</taxon>
        <taxon>Chalcidoidea</taxon>
        <taxon>Pteromalidae</taxon>
        <taxon>Pteromalinae</taxon>
        <taxon>Trichomalopsis</taxon>
    </lineage>
</organism>
<protein>
    <submittedName>
        <fullName evidence="2">Uncharacterized protein</fullName>
    </submittedName>
</protein>
<dbReference type="AlphaFoldDB" id="A0A232EYM5"/>
<reference evidence="2 3" key="1">
    <citation type="journal article" date="2017" name="Curr. Biol.">
        <title>The Evolution of Venom by Co-option of Single-Copy Genes.</title>
        <authorList>
            <person name="Martinson E.O."/>
            <person name="Mrinalini"/>
            <person name="Kelkar Y.D."/>
            <person name="Chang C.H."/>
            <person name="Werren J.H."/>
        </authorList>
    </citation>
    <scope>NUCLEOTIDE SEQUENCE [LARGE SCALE GENOMIC DNA]</scope>
    <source>
        <strain evidence="2 3">Alberta</strain>
        <tissue evidence="2">Whole body</tissue>
    </source>
</reference>
<comment type="caution">
    <text evidence="2">The sequence shown here is derived from an EMBL/GenBank/DDBJ whole genome shotgun (WGS) entry which is preliminary data.</text>
</comment>
<proteinExistence type="predicted"/>
<evidence type="ECO:0000256" key="1">
    <source>
        <dbReference type="SAM" id="Phobius"/>
    </source>
</evidence>
<sequence>MNSNENHGDTINFYVRKIDQPRWSICQPLPNQIKLLEAFFQALMIYYIFVRVLKLDSRCPMNSVKA</sequence>
<gene>
    <name evidence="2" type="ORF">TSAR_010900</name>
</gene>
<feature type="transmembrane region" description="Helical" evidence="1">
    <location>
        <begin position="38"/>
        <end position="55"/>
    </location>
</feature>
<accession>A0A232EYM5</accession>
<keyword evidence="1" id="KW-0812">Transmembrane</keyword>
<keyword evidence="3" id="KW-1185">Reference proteome</keyword>
<dbReference type="Proteomes" id="UP000215335">
    <property type="component" value="Unassembled WGS sequence"/>
</dbReference>